<dbReference type="AlphaFoldDB" id="A0A5M8F6Q8"/>
<dbReference type="EMBL" id="VWXT01000205">
    <property type="protein sequence ID" value="KAA6179426.1"/>
    <property type="molecule type" value="Genomic_DNA"/>
</dbReference>
<dbReference type="Proteomes" id="UP000323909">
    <property type="component" value="Unassembled WGS sequence"/>
</dbReference>
<accession>A0A5M8F6Q8</accession>
<proteinExistence type="predicted"/>
<protein>
    <submittedName>
        <fullName evidence="1">Type III secretion protein</fullName>
    </submittedName>
</protein>
<name>A0A5M8F6Q8_PSEVE</name>
<organism evidence="1 2">
    <name type="scientific">Pseudomonas veronii</name>
    <dbReference type="NCBI Taxonomy" id="76761"/>
    <lineage>
        <taxon>Bacteria</taxon>
        <taxon>Pseudomonadati</taxon>
        <taxon>Pseudomonadota</taxon>
        <taxon>Gammaproteobacteria</taxon>
        <taxon>Pseudomonadales</taxon>
        <taxon>Pseudomonadaceae</taxon>
        <taxon>Pseudomonas</taxon>
    </lineage>
</organism>
<comment type="caution">
    <text evidence="1">The sequence shown here is derived from an EMBL/GenBank/DDBJ whole genome shotgun (WGS) entry which is preliminary data.</text>
</comment>
<dbReference type="SUPFAM" id="SSF69635">
    <property type="entry name" value="Type III secretory system chaperone-like"/>
    <property type="match status" value="1"/>
</dbReference>
<reference evidence="1 2" key="1">
    <citation type="submission" date="2019-09" db="EMBL/GenBank/DDBJ databases">
        <title>Genomic sequencing of 4 copper resistant soil isolates.</title>
        <authorList>
            <person name="Havryliuk O."/>
        </authorList>
    </citation>
    <scope>NUCLEOTIDE SEQUENCE [LARGE SCALE GENOMIC DNA]</scope>
    <source>
        <strain evidence="1 2">UKR4</strain>
    </source>
</reference>
<sequence length="135" mass="15230">MVSSSCQQKLADCLAGREQHVLLFEQDDEVSVQCSEHRVLLGVQLTHSRLEHYSLQSWHRLGQSSLAHFQGALALAPATGHLWLLQGLPRDCSQEHLLKSLEALFNQRDTWRSVVARLARPGPPSRSLSLRKLPY</sequence>
<evidence type="ECO:0000313" key="2">
    <source>
        <dbReference type="Proteomes" id="UP000323909"/>
    </source>
</evidence>
<evidence type="ECO:0000313" key="1">
    <source>
        <dbReference type="EMBL" id="KAA6179426.1"/>
    </source>
</evidence>
<gene>
    <name evidence="1" type="ORF">F3K53_13925</name>
</gene>